<comment type="subcellular location">
    <subcellularLocation>
        <location evidence="1">Cell membrane</location>
        <topology evidence="1">Multi-pass membrane protein</topology>
    </subcellularLocation>
</comment>
<evidence type="ECO:0000256" key="6">
    <source>
        <dbReference type="SAM" id="MobiDB-lite"/>
    </source>
</evidence>
<keyword evidence="5 7" id="KW-0472">Membrane</keyword>
<feature type="transmembrane region" description="Helical" evidence="7">
    <location>
        <begin position="451"/>
        <end position="470"/>
    </location>
</feature>
<reference evidence="9 10" key="1">
    <citation type="journal article" date="2023" name="Microbiol. Spectr.">
        <title>Symbiosis of Carpenter Bees with Uncharacterized Lactic Acid Bacteria Showing NAD Auxotrophy.</title>
        <authorList>
            <person name="Kawasaki S."/>
            <person name="Ozawa K."/>
            <person name="Mori T."/>
            <person name="Yamamoto A."/>
            <person name="Ito M."/>
            <person name="Ohkuma M."/>
            <person name="Sakamoto M."/>
            <person name="Matsutani M."/>
        </authorList>
    </citation>
    <scope>NUCLEOTIDE SEQUENCE [LARGE SCALE GENOMIC DNA]</scope>
    <source>
        <strain evidence="9 10">Kim37-2</strain>
    </source>
</reference>
<evidence type="ECO:0000259" key="8">
    <source>
        <dbReference type="Pfam" id="PF02687"/>
    </source>
</evidence>
<keyword evidence="4 7" id="KW-1133">Transmembrane helix</keyword>
<feature type="domain" description="ABC3 transporter permease C-terminal" evidence="8">
    <location>
        <begin position="282"/>
        <end position="401"/>
    </location>
</feature>
<sequence length="812" mass="88904">MVTRILIKKTLRDIRNQWAQFLSVFIMAALTMLVFVGITSAGYGMQRSLDDYKASSAPADAWLTGKDITDDDLDAIRGMDTVSQAQAGITTSASIKDTAQGRDDPSVELNAVDRTDIPKLDRVEGTAFRADQSRDADDADAPRDIWLDADLAHDHGWKAGDEIDLTIRGHETRWQVQGLVHSSEYLYPADPDTSVPDHNRFGFAYTGLHSLQTPHRANSYSTVRLRLNAPSGGNKDDSVRTLEDNLRTRLGERFVSFSTRDSRPQTNSLQSRIDKVVKISALFSAIFALVALSTMLTSISRLVGVQRLQIAGMRALGISKGTLRLHYGSYGLLVCGLGAALGFAIAPFTVSKVLLHVYEDSYWLPSWQVSVKPVSWMVLAVLVAVCFLAAVAACGSSLRRAPAMELSDTSAQSGGGNPRPLIEHWSALWRRIPGNWRWTLRNMHQGKLRTLMGFLGSLGCMVLLCAGFGAQSVAQGMPDMLYGGQYSYQAKATLDPNATRDEAATKQVEDRVEQAMDPSTDAASSDHDRDRQVQWVEERPMEYRDDTSQSAMLNVVGPGSYMTIHDDQGKDIDLDQGAVLTKQAAQALHLKVGDELSFRTSSGKDYLRIPIQAIAYAPVSQGLIISRSTWTGTLGQSFTPTAALLGPQAKDRKLKDVDGVLRVTDFDRQKDGLTQSISSFTGIFAMLKLAALVLGLVVLYNLGVLNYSEEEREYATMRVLGFKRSEIRSSVLRENCSLAVVGWLVGIPAAIAFLKIYLGAVASSTLAFDPKLSWTDLGWASMITLGCSLLVALLVSRRVKRIDMVQALMSGE</sequence>
<dbReference type="InterPro" id="IPR038766">
    <property type="entry name" value="Membrane_comp_ABC_pdt"/>
</dbReference>
<feature type="transmembrane region" description="Helical" evidence="7">
    <location>
        <begin position="325"/>
        <end position="354"/>
    </location>
</feature>
<evidence type="ECO:0000256" key="4">
    <source>
        <dbReference type="ARBA" id="ARBA00022989"/>
    </source>
</evidence>
<evidence type="ECO:0000313" key="10">
    <source>
        <dbReference type="Proteomes" id="UP001321766"/>
    </source>
</evidence>
<evidence type="ECO:0000313" key="9">
    <source>
        <dbReference type="EMBL" id="BDR52821.1"/>
    </source>
</evidence>
<feature type="domain" description="ABC3 transporter permease C-terminal" evidence="8">
    <location>
        <begin position="689"/>
        <end position="803"/>
    </location>
</feature>
<dbReference type="InterPro" id="IPR003838">
    <property type="entry name" value="ABC3_permease_C"/>
</dbReference>
<dbReference type="Pfam" id="PF02687">
    <property type="entry name" value="FtsX"/>
    <property type="match status" value="2"/>
</dbReference>
<evidence type="ECO:0000256" key="7">
    <source>
        <dbReference type="SAM" id="Phobius"/>
    </source>
</evidence>
<feature type="transmembrane region" description="Helical" evidence="7">
    <location>
        <begin position="374"/>
        <end position="394"/>
    </location>
</feature>
<feature type="region of interest" description="Disordered" evidence="6">
    <location>
        <begin position="497"/>
        <end position="532"/>
    </location>
</feature>
<dbReference type="EMBL" id="AP026798">
    <property type="protein sequence ID" value="BDR52821.1"/>
    <property type="molecule type" value="Genomic_DNA"/>
</dbReference>
<name>A0ABM8B7H4_9BIFI</name>
<dbReference type="PANTHER" id="PTHR30287:SF1">
    <property type="entry name" value="INNER MEMBRANE PROTEIN"/>
    <property type="match status" value="1"/>
</dbReference>
<evidence type="ECO:0000256" key="2">
    <source>
        <dbReference type="ARBA" id="ARBA00022475"/>
    </source>
</evidence>
<feature type="transmembrane region" description="Helical" evidence="7">
    <location>
        <begin position="281"/>
        <end position="304"/>
    </location>
</feature>
<keyword evidence="3 7" id="KW-0812">Transmembrane</keyword>
<gene>
    <name evidence="9" type="ORF">KIM372_07280</name>
</gene>
<evidence type="ECO:0000256" key="1">
    <source>
        <dbReference type="ARBA" id="ARBA00004651"/>
    </source>
</evidence>
<evidence type="ECO:0000256" key="5">
    <source>
        <dbReference type="ARBA" id="ARBA00023136"/>
    </source>
</evidence>
<dbReference type="PANTHER" id="PTHR30287">
    <property type="entry name" value="MEMBRANE COMPONENT OF PREDICTED ABC SUPERFAMILY METABOLITE UPTAKE TRANSPORTER"/>
    <property type="match status" value="1"/>
</dbReference>
<evidence type="ECO:0000256" key="3">
    <source>
        <dbReference type="ARBA" id="ARBA00022692"/>
    </source>
</evidence>
<feature type="transmembrane region" description="Helical" evidence="7">
    <location>
        <begin position="21"/>
        <end position="45"/>
    </location>
</feature>
<feature type="transmembrane region" description="Helical" evidence="7">
    <location>
        <begin position="777"/>
        <end position="795"/>
    </location>
</feature>
<keyword evidence="10" id="KW-1185">Reference proteome</keyword>
<protein>
    <recommendedName>
        <fullName evidence="8">ABC3 transporter permease C-terminal domain-containing protein</fullName>
    </recommendedName>
</protein>
<accession>A0ABM8B7H4</accession>
<dbReference type="Proteomes" id="UP001321766">
    <property type="component" value="Chromosome"/>
</dbReference>
<proteinExistence type="predicted"/>
<feature type="transmembrane region" description="Helical" evidence="7">
    <location>
        <begin position="738"/>
        <end position="757"/>
    </location>
</feature>
<feature type="transmembrane region" description="Helical" evidence="7">
    <location>
        <begin position="680"/>
        <end position="702"/>
    </location>
</feature>
<feature type="compositionally biased region" description="Basic and acidic residues" evidence="6">
    <location>
        <begin position="498"/>
        <end position="514"/>
    </location>
</feature>
<organism evidence="9 10">
    <name type="scientific">Bombiscardovia nodaiensis</name>
    <dbReference type="NCBI Taxonomy" id="2932181"/>
    <lineage>
        <taxon>Bacteria</taxon>
        <taxon>Bacillati</taxon>
        <taxon>Actinomycetota</taxon>
        <taxon>Actinomycetes</taxon>
        <taxon>Bifidobacteriales</taxon>
        <taxon>Bifidobacteriaceae</taxon>
        <taxon>Bombiscardovia</taxon>
    </lineage>
</organism>
<keyword evidence="2" id="KW-1003">Cell membrane</keyword>